<protein>
    <recommendedName>
        <fullName evidence="3">Phage tail sheath protein</fullName>
    </recommendedName>
</protein>
<proteinExistence type="predicted"/>
<keyword evidence="2" id="KW-1185">Reference proteome</keyword>
<dbReference type="EMBL" id="JAVDRD010000005">
    <property type="protein sequence ID" value="MDR6511463.1"/>
    <property type="molecule type" value="Genomic_DNA"/>
</dbReference>
<sequence>MPVIQQGAAINSAVPDLYVQITPPQQTYINGIATNILGIVGVGSWGPVNSPVTLAKYADASQAFGPASNRKYDLSTAVFFSCLQGATNIRGVRVTDGTDVAASAALGTTGVTLTAKYTGTVGNAIVAALSAGTAASSWKLVLSLPGYAPETFDNLAAGLSGNAVWVAIAAAINNGSSALRGPSKLVVAAAGASTSAPVAASVTLSGGADGASGVTATQMVGTDGTSRTGMYALRSTGCLNAFLADCDASTSWTAQVAYGLSEGTHMIGTGPAGDTIANAVTAKSTAGIDSYSFKLMFGDWCYVADPVTGVTRLISPQSFEAGLLSALPPQESALNGNGARYPFQGIIATQKTNGNSVYSNAELALLSNAGIDVITNPCPGGAFFGSRIGKNTSSNSAINGDNYPRLTYYIAYTLNSAMGREVGKLQTPTQRQVALGKLTTFLSNMQNSGMIGDVNNPTKQAFSVILDASNNPSDQVALGYEKANIRVTYLSVITTFLVDLEGGQTVSIVTPTATT</sequence>
<dbReference type="PANTHER" id="PTHR35861:SF2">
    <property type="entry name" value="FELS-2 PROPHAGE PROTEIN"/>
    <property type="match status" value="1"/>
</dbReference>
<organism evidence="1 2">
    <name type="scientific">Novosphingobium capsulatum</name>
    <dbReference type="NCBI Taxonomy" id="13688"/>
    <lineage>
        <taxon>Bacteria</taxon>
        <taxon>Pseudomonadati</taxon>
        <taxon>Pseudomonadota</taxon>
        <taxon>Alphaproteobacteria</taxon>
        <taxon>Sphingomonadales</taxon>
        <taxon>Sphingomonadaceae</taxon>
        <taxon>Novosphingobium</taxon>
    </lineage>
</organism>
<gene>
    <name evidence="1" type="ORF">J2792_002335</name>
</gene>
<dbReference type="Gene3D" id="3.40.50.11780">
    <property type="match status" value="1"/>
</dbReference>
<evidence type="ECO:0000313" key="1">
    <source>
        <dbReference type="EMBL" id="MDR6511463.1"/>
    </source>
</evidence>
<evidence type="ECO:0000313" key="2">
    <source>
        <dbReference type="Proteomes" id="UP001184150"/>
    </source>
</evidence>
<dbReference type="PANTHER" id="PTHR35861">
    <property type="match status" value="1"/>
</dbReference>
<dbReference type="Proteomes" id="UP001184150">
    <property type="component" value="Unassembled WGS sequence"/>
</dbReference>
<name>A0ABU1MMB2_9SPHN</name>
<comment type="caution">
    <text evidence="1">The sequence shown here is derived from an EMBL/GenBank/DDBJ whole genome shotgun (WGS) entry which is preliminary data.</text>
</comment>
<evidence type="ECO:0008006" key="3">
    <source>
        <dbReference type="Google" id="ProtNLM"/>
    </source>
</evidence>
<accession>A0ABU1MMB2</accession>
<dbReference type="RefSeq" id="WP_309805330.1">
    <property type="nucleotide sequence ID" value="NZ_JAVDRD010000005.1"/>
</dbReference>
<dbReference type="InterPro" id="IPR052042">
    <property type="entry name" value="Tail_sheath_structural"/>
</dbReference>
<reference evidence="1 2" key="1">
    <citation type="submission" date="2023-07" db="EMBL/GenBank/DDBJ databases">
        <title>Sorghum-associated microbial communities from plants grown in Nebraska, USA.</title>
        <authorList>
            <person name="Schachtman D."/>
        </authorList>
    </citation>
    <scope>NUCLEOTIDE SEQUENCE [LARGE SCALE GENOMIC DNA]</scope>
    <source>
        <strain evidence="1 2">DS1027</strain>
    </source>
</reference>